<dbReference type="EMBL" id="MN740751">
    <property type="protein sequence ID" value="QHU10199.1"/>
    <property type="molecule type" value="Genomic_DNA"/>
</dbReference>
<reference evidence="1" key="1">
    <citation type="journal article" date="2020" name="Nature">
        <title>Giant virus diversity and host interactions through global metagenomics.</title>
        <authorList>
            <person name="Schulz F."/>
            <person name="Roux S."/>
            <person name="Paez-Espino D."/>
            <person name="Jungbluth S."/>
            <person name="Walsh D.A."/>
            <person name="Denef V.J."/>
            <person name="McMahon K.D."/>
            <person name="Konstantinidis K.T."/>
            <person name="Eloe-Fadrosh E.A."/>
            <person name="Kyrpides N.C."/>
            <person name="Woyke T."/>
        </authorList>
    </citation>
    <scope>NUCLEOTIDE SEQUENCE</scope>
    <source>
        <strain evidence="1">GVMAG-S-1101164-67</strain>
    </source>
</reference>
<accession>A0A6C0JXG7</accession>
<dbReference type="AlphaFoldDB" id="A0A6C0JXG7"/>
<protein>
    <submittedName>
        <fullName evidence="1">Uncharacterized protein</fullName>
    </submittedName>
</protein>
<organism evidence="1">
    <name type="scientific">viral metagenome</name>
    <dbReference type="NCBI Taxonomy" id="1070528"/>
    <lineage>
        <taxon>unclassified sequences</taxon>
        <taxon>metagenomes</taxon>
        <taxon>organismal metagenomes</taxon>
    </lineage>
</organism>
<sequence length="224" mass="25743">MSSPLSFYIPIISTSYMEDDIKQIFGQNVGKVTRVDFTSANSRPGQGKPGPAIIRSAYVYISCFYRTHLAENIERIVFGLKRGFRFTVAPREYWILLKNHKPIPSCDQNIHQLAERLRIAESIASSQQSQIDSLKQMNIAQVNYCDRMLDTVLELLKTSNSHLSDMPNVYSQYNYIRYNKCYSKRCLLHHNDDGDTINQSRMDDAEIDHDECSDSSTINTELIN</sequence>
<proteinExistence type="predicted"/>
<evidence type="ECO:0000313" key="1">
    <source>
        <dbReference type="EMBL" id="QHU10199.1"/>
    </source>
</evidence>
<name>A0A6C0JXG7_9ZZZZ</name>